<keyword evidence="7" id="KW-0479">Metal-binding</keyword>
<organism evidence="17 18">
    <name type="scientific">Agathobaculum hominis</name>
    <dbReference type="NCBI Taxonomy" id="2763014"/>
    <lineage>
        <taxon>Bacteria</taxon>
        <taxon>Bacillati</taxon>
        <taxon>Bacillota</taxon>
        <taxon>Clostridia</taxon>
        <taxon>Eubacteriales</taxon>
        <taxon>Butyricicoccaceae</taxon>
        <taxon>Agathobaculum</taxon>
    </lineage>
</organism>
<evidence type="ECO:0000256" key="10">
    <source>
        <dbReference type="ARBA" id="ARBA00022801"/>
    </source>
</evidence>
<accession>A0ABR7GP58</accession>
<dbReference type="InterPro" id="IPR027417">
    <property type="entry name" value="P-loop_NTPase"/>
</dbReference>
<keyword evidence="5" id="KW-0235">DNA replication</keyword>
<evidence type="ECO:0000256" key="4">
    <source>
        <dbReference type="ARBA" id="ARBA00022695"/>
    </source>
</evidence>
<evidence type="ECO:0000256" key="7">
    <source>
        <dbReference type="ARBA" id="ARBA00022723"/>
    </source>
</evidence>
<keyword evidence="3" id="KW-0808">Transferase</keyword>
<name>A0ABR7GP58_9FIRM</name>
<keyword evidence="9" id="KW-0255">Endonuclease</keyword>
<dbReference type="RefSeq" id="WP_186970262.1">
    <property type="nucleotide sequence ID" value="NZ_JACOPK010000008.1"/>
</dbReference>
<evidence type="ECO:0000256" key="9">
    <source>
        <dbReference type="ARBA" id="ARBA00022759"/>
    </source>
</evidence>
<evidence type="ECO:0000256" key="6">
    <source>
        <dbReference type="ARBA" id="ARBA00022722"/>
    </source>
</evidence>
<keyword evidence="12" id="KW-0238">DNA-binding</keyword>
<evidence type="ECO:0000256" key="5">
    <source>
        <dbReference type="ARBA" id="ARBA00022705"/>
    </source>
</evidence>
<evidence type="ECO:0000256" key="13">
    <source>
        <dbReference type="ARBA" id="ARBA00023268"/>
    </source>
</evidence>
<keyword evidence="13" id="KW-0511">Multifunctional enzyme</keyword>
<dbReference type="Pfam" id="PF00910">
    <property type="entry name" value="RNA_helicase"/>
    <property type="match status" value="1"/>
</dbReference>
<evidence type="ECO:0000259" key="16">
    <source>
        <dbReference type="PROSITE" id="PS52020"/>
    </source>
</evidence>
<keyword evidence="10" id="KW-0378">Hydrolase</keyword>
<keyword evidence="4" id="KW-0548">Nucleotidyltransferase</keyword>
<proteinExistence type="inferred from homology"/>
<dbReference type="Pfam" id="PF02407">
    <property type="entry name" value="Viral_Rep"/>
    <property type="match status" value="1"/>
</dbReference>
<comment type="similarity">
    <text evidence="2">Belongs to the nanoviruses/circoviruses replication-associated protein family.</text>
</comment>
<evidence type="ECO:0000256" key="3">
    <source>
        <dbReference type="ARBA" id="ARBA00022679"/>
    </source>
</evidence>
<reference evidence="17 18" key="1">
    <citation type="submission" date="2020-08" db="EMBL/GenBank/DDBJ databases">
        <title>Genome public.</title>
        <authorList>
            <person name="Liu C."/>
            <person name="Sun Q."/>
        </authorList>
    </citation>
    <scope>NUCLEOTIDE SEQUENCE [LARGE SCALE GENOMIC DNA]</scope>
    <source>
        <strain evidence="17 18">M2</strain>
    </source>
</reference>
<keyword evidence="18" id="KW-1185">Reference proteome</keyword>
<evidence type="ECO:0000256" key="8">
    <source>
        <dbReference type="ARBA" id="ARBA00022741"/>
    </source>
</evidence>
<dbReference type="Proteomes" id="UP000641741">
    <property type="component" value="Unassembled WGS sequence"/>
</dbReference>
<dbReference type="InterPro" id="IPR000605">
    <property type="entry name" value="Helicase_SF3_ssDNA/RNA_vir"/>
</dbReference>
<comment type="caution">
    <text evidence="17">The sequence shown here is derived from an EMBL/GenBank/DDBJ whole genome shotgun (WGS) entry which is preliminary data.</text>
</comment>
<comment type="cofactor">
    <cofactor evidence="1">
        <name>Mn(2+)</name>
        <dbReference type="ChEBI" id="CHEBI:29035"/>
    </cofactor>
</comment>
<gene>
    <name evidence="17" type="ORF">H8S02_09110</name>
</gene>
<evidence type="ECO:0000313" key="18">
    <source>
        <dbReference type="Proteomes" id="UP000641741"/>
    </source>
</evidence>
<keyword evidence="6" id="KW-0540">Nuclease</keyword>
<dbReference type="InterPro" id="IPR049912">
    <property type="entry name" value="CRESS_DNA_REP"/>
</dbReference>
<evidence type="ECO:0000256" key="15">
    <source>
        <dbReference type="ARBA" id="ARBA00032243"/>
    </source>
</evidence>
<protein>
    <recommendedName>
        <fullName evidence="14">ATP-dependent helicase Rep</fullName>
    </recommendedName>
    <alternativeName>
        <fullName evidence="15">RepP</fullName>
    </alternativeName>
</protein>
<evidence type="ECO:0000313" key="17">
    <source>
        <dbReference type="EMBL" id="MBC5696102.1"/>
    </source>
</evidence>
<keyword evidence="11" id="KW-0190">Covalent protein-DNA linkage</keyword>
<evidence type="ECO:0000256" key="14">
    <source>
        <dbReference type="ARBA" id="ARBA00030754"/>
    </source>
</evidence>
<keyword evidence="8" id="KW-0547">Nucleotide-binding</keyword>
<sequence length="328" mass="37850">MAKKDPQSRKFLLTINNPDKHGLDRERVLELCKQLQPDYCCISEEVGESGTPHIHVFLYRRSPMRFSSLKKKFETAHIDQAYGLCSENRDYVAKSGKWETSEKAETSVPGSFAEFGDLPEETKASAKTKATMEDLLEEVKDGKSTARIITQNPAYAFRIKDIDAVRQTLLSEKFMVENREIEVAYIYGAPGTGKTRSIFEAHGAENICRVTNYRMGKGVSFDAYHGQNVLVFEEFNSQIPIEEMLNYLDVYPIMLPARYSDRVACFTKVYLTSNVPLEDQYEDIQIVHPATWKAFLRRIHRVVYFDGEQVQEMSMDEWKEERKNYVDL</sequence>
<dbReference type="PROSITE" id="PS52020">
    <property type="entry name" value="CRESS_DNA_REP"/>
    <property type="match status" value="1"/>
</dbReference>
<dbReference type="Gene3D" id="3.40.50.300">
    <property type="entry name" value="P-loop containing nucleotide triphosphate hydrolases"/>
    <property type="match status" value="1"/>
</dbReference>
<feature type="domain" description="CRESS-DNA virus Rep endonuclease" evidence="16">
    <location>
        <begin position="5"/>
        <end position="106"/>
    </location>
</feature>
<dbReference type="SUPFAM" id="SSF52540">
    <property type="entry name" value="P-loop containing nucleoside triphosphate hydrolases"/>
    <property type="match status" value="1"/>
</dbReference>
<evidence type="ECO:0000256" key="11">
    <source>
        <dbReference type="ARBA" id="ARBA00023124"/>
    </source>
</evidence>
<evidence type="ECO:0000256" key="2">
    <source>
        <dbReference type="ARBA" id="ARBA00008545"/>
    </source>
</evidence>
<evidence type="ECO:0000256" key="12">
    <source>
        <dbReference type="ARBA" id="ARBA00023125"/>
    </source>
</evidence>
<evidence type="ECO:0000256" key="1">
    <source>
        <dbReference type="ARBA" id="ARBA00001936"/>
    </source>
</evidence>
<dbReference type="Gene3D" id="3.40.1310.20">
    <property type="match status" value="1"/>
</dbReference>
<dbReference type="EMBL" id="JACOPK010000008">
    <property type="protein sequence ID" value="MBC5696102.1"/>
    <property type="molecule type" value="Genomic_DNA"/>
</dbReference>